<keyword evidence="1 6" id="KW-0732">Signal</keyword>
<protein>
    <recommendedName>
        <fullName evidence="6">LPS-assembly lipoprotein LptE</fullName>
    </recommendedName>
</protein>
<evidence type="ECO:0000256" key="3">
    <source>
        <dbReference type="ARBA" id="ARBA00023139"/>
    </source>
</evidence>
<evidence type="ECO:0000313" key="7">
    <source>
        <dbReference type="EMBL" id="GGC99932.1"/>
    </source>
</evidence>
<evidence type="ECO:0000313" key="8">
    <source>
        <dbReference type="Proteomes" id="UP000638188"/>
    </source>
</evidence>
<organism evidence="7 8">
    <name type="scientific">Halopseudomonas salina</name>
    <dbReference type="NCBI Taxonomy" id="1323744"/>
    <lineage>
        <taxon>Bacteria</taxon>
        <taxon>Pseudomonadati</taxon>
        <taxon>Pseudomonadota</taxon>
        <taxon>Gammaproteobacteria</taxon>
        <taxon>Pseudomonadales</taxon>
        <taxon>Pseudomonadaceae</taxon>
        <taxon>Halopseudomonas</taxon>
    </lineage>
</organism>
<keyword evidence="5 6" id="KW-0449">Lipoprotein</keyword>
<gene>
    <name evidence="6" type="primary">lptE</name>
    <name evidence="7" type="ORF">GCM10007418_18980</name>
</gene>
<reference evidence="8" key="1">
    <citation type="journal article" date="2019" name="Int. J. Syst. Evol. Microbiol.">
        <title>The Global Catalogue of Microorganisms (GCM) 10K type strain sequencing project: providing services to taxonomists for standard genome sequencing and annotation.</title>
        <authorList>
            <consortium name="The Broad Institute Genomics Platform"/>
            <consortium name="The Broad Institute Genome Sequencing Center for Infectious Disease"/>
            <person name="Wu L."/>
            <person name="Ma J."/>
        </authorList>
    </citation>
    <scope>NUCLEOTIDE SEQUENCE [LARGE SCALE GENOMIC DNA]</scope>
    <source>
        <strain evidence="8">CGMCC 1.12482</strain>
    </source>
</reference>
<comment type="function">
    <text evidence="6">Together with LptD, is involved in the assembly of lipopolysaccharide (LPS) at the surface of the outer membrane. Required for the proper assembly of LptD. Binds LPS and may serve as the LPS recognition site at the outer membrane.</text>
</comment>
<keyword evidence="3 6" id="KW-0564">Palmitate</keyword>
<comment type="similarity">
    <text evidence="6">Belongs to the LptE lipoprotein family.</text>
</comment>
<evidence type="ECO:0000256" key="6">
    <source>
        <dbReference type="HAMAP-Rule" id="MF_01186"/>
    </source>
</evidence>
<dbReference type="PANTHER" id="PTHR38098:SF1">
    <property type="entry name" value="LPS-ASSEMBLY LIPOPROTEIN LPTE"/>
    <property type="match status" value="1"/>
</dbReference>
<sequence length="182" mass="20510">MLTNHHRQLLGCMLIALSLALSGCGFHLRGTGVDNVQLEELQLSARNSYGQLYRNIRQALQIDGVEITQTAPYHLQLLEEREDKTAVSYTSRATPAEFELETSLTFQISDERGRALVGPATLKSQRLFVNDSDNLTGTSEEEDLLRREMRNDLTRQLLFRLSSLSESELSAREQALDSQQTP</sequence>
<dbReference type="InterPro" id="IPR007485">
    <property type="entry name" value="LPS_assembly_LptE"/>
</dbReference>
<keyword evidence="2 6" id="KW-0472">Membrane</keyword>
<evidence type="ECO:0000256" key="4">
    <source>
        <dbReference type="ARBA" id="ARBA00023237"/>
    </source>
</evidence>
<dbReference type="Gene3D" id="3.30.160.150">
    <property type="entry name" value="Lipoprotein like domain"/>
    <property type="match status" value="1"/>
</dbReference>
<comment type="subunit">
    <text evidence="6">Component of the lipopolysaccharide transport and assembly complex. Interacts with LptD.</text>
</comment>
<dbReference type="PANTHER" id="PTHR38098">
    <property type="entry name" value="LPS-ASSEMBLY LIPOPROTEIN LPTE"/>
    <property type="match status" value="1"/>
</dbReference>
<evidence type="ECO:0000256" key="2">
    <source>
        <dbReference type="ARBA" id="ARBA00023136"/>
    </source>
</evidence>
<dbReference type="EMBL" id="BMFF01000003">
    <property type="protein sequence ID" value="GGC99932.1"/>
    <property type="molecule type" value="Genomic_DNA"/>
</dbReference>
<keyword evidence="4 6" id="KW-0998">Cell outer membrane</keyword>
<dbReference type="Proteomes" id="UP000638188">
    <property type="component" value="Unassembled WGS sequence"/>
</dbReference>
<comment type="subcellular location">
    <subcellularLocation>
        <location evidence="6">Cell outer membrane</location>
        <topology evidence="6">Lipid-anchor</topology>
    </subcellularLocation>
</comment>
<evidence type="ECO:0000256" key="1">
    <source>
        <dbReference type="ARBA" id="ARBA00022729"/>
    </source>
</evidence>
<dbReference type="HAMAP" id="MF_01186">
    <property type="entry name" value="LPS_assembly_LptE"/>
    <property type="match status" value="1"/>
</dbReference>
<dbReference type="RefSeq" id="WP_188434400.1">
    <property type="nucleotide sequence ID" value="NZ_BMFF01000003.1"/>
</dbReference>
<keyword evidence="8" id="KW-1185">Reference proteome</keyword>
<proteinExistence type="inferred from homology"/>
<evidence type="ECO:0000256" key="5">
    <source>
        <dbReference type="ARBA" id="ARBA00023288"/>
    </source>
</evidence>
<comment type="caution">
    <text evidence="7">The sequence shown here is derived from an EMBL/GenBank/DDBJ whole genome shotgun (WGS) entry which is preliminary data.</text>
</comment>
<dbReference type="Pfam" id="PF04390">
    <property type="entry name" value="LptE"/>
    <property type="match status" value="1"/>
</dbReference>
<dbReference type="PROSITE" id="PS51257">
    <property type="entry name" value="PROKAR_LIPOPROTEIN"/>
    <property type="match status" value="1"/>
</dbReference>
<accession>A0ABQ1PN51</accession>
<name>A0ABQ1PN51_9GAMM</name>